<keyword evidence="4" id="KW-1185">Reference proteome</keyword>
<protein>
    <submittedName>
        <fullName evidence="5">O-acyltransferase like protein-like</fullName>
    </submittedName>
</protein>
<feature type="domain" description="Acyltransferase 3" evidence="3">
    <location>
        <begin position="225"/>
        <end position="613"/>
    </location>
</feature>
<dbReference type="InParanoid" id="A0A6J2YWG9"/>
<feature type="chain" id="PRO_5026968741" evidence="2">
    <location>
        <begin position="22"/>
        <end position="646"/>
    </location>
</feature>
<evidence type="ECO:0000259" key="3">
    <source>
        <dbReference type="Pfam" id="PF01757"/>
    </source>
</evidence>
<feature type="transmembrane region" description="Helical" evidence="1">
    <location>
        <begin position="533"/>
        <end position="553"/>
    </location>
</feature>
<evidence type="ECO:0000313" key="5">
    <source>
        <dbReference type="RefSeq" id="XP_030767536.1"/>
    </source>
</evidence>
<feature type="transmembrane region" description="Helical" evidence="1">
    <location>
        <begin position="492"/>
        <end position="513"/>
    </location>
</feature>
<evidence type="ECO:0000256" key="1">
    <source>
        <dbReference type="SAM" id="Phobius"/>
    </source>
</evidence>
<evidence type="ECO:0000313" key="4">
    <source>
        <dbReference type="Proteomes" id="UP000504635"/>
    </source>
</evidence>
<gene>
    <name evidence="5" type="primary">LOC115891248</name>
</gene>
<feature type="transmembrane region" description="Helical" evidence="1">
    <location>
        <begin position="447"/>
        <end position="472"/>
    </location>
</feature>
<feature type="transmembrane region" description="Helical" evidence="1">
    <location>
        <begin position="402"/>
        <end position="422"/>
    </location>
</feature>
<feature type="transmembrane region" description="Helical" evidence="1">
    <location>
        <begin position="597"/>
        <end position="621"/>
    </location>
</feature>
<feature type="transmembrane region" description="Helical" evidence="1">
    <location>
        <begin position="309"/>
        <end position="328"/>
    </location>
</feature>
<reference evidence="5" key="1">
    <citation type="submission" date="2025-08" db="UniProtKB">
        <authorList>
            <consortium name="RefSeq"/>
        </authorList>
    </citation>
    <scope>IDENTIFICATION</scope>
    <source>
        <tissue evidence="5">Gonads</tissue>
    </source>
</reference>
<feature type="transmembrane region" description="Helical" evidence="1">
    <location>
        <begin position="565"/>
        <end position="585"/>
    </location>
</feature>
<evidence type="ECO:0000256" key="2">
    <source>
        <dbReference type="SAM" id="SignalP"/>
    </source>
</evidence>
<dbReference type="GeneID" id="115891248"/>
<dbReference type="Pfam" id="PF01757">
    <property type="entry name" value="Acyl_transf_3"/>
    <property type="match status" value="1"/>
</dbReference>
<dbReference type="PANTHER" id="PTHR11161">
    <property type="entry name" value="O-ACYLTRANSFERASE"/>
    <property type="match status" value="1"/>
</dbReference>
<feature type="transmembrane region" description="Helical" evidence="1">
    <location>
        <begin position="227"/>
        <end position="248"/>
    </location>
</feature>
<keyword evidence="1" id="KW-0812">Transmembrane</keyword>
<dbReference type="OrthoDB" id="10265389at2759"/>
<keyword evidence="1" id="KW-1133">Transmembrane helix</keyword>
<feature type="transmembrane region" description="Helical" evidence="1">
    <location>
        <begin position="268"/>
        <end position="288"/>
    </location>
</feature>
<dbReference type="InterPro" id="IPR052728">
    <property type="entry name" value="O2_lipid_transport_reg"/>
</dbReference>
<feature type="signal peptide" evidence="2">
    <location>
        <begin position="1"/>
        <end position="21"/>
    </location>
</feature>
<proteinExistence type="predicted"/>
<dbReference type="FunCoup" id="A0A6J2YWG9">
    <property type="interactions" value="13"/>
</dbReference>
<dbReference type="Proteomes" id="UP000504635">
    <property type="component" value="Unplaced"/>
</dbReference>
<feature type="transmembrane region" description="Helical" evidence="1">
    <location>
        <begin position="149"/>
        <end position="170"/>
    </location>
</feature>
<name>A0A6J2YWG9_SITOR</name>
<dbReference type="PANTHER" id="PTHR11161:SF0">
    <property type="entry name" value="O-ACYLTRANSFERASE LIKE PROTEIN"/>
    <property type="match status" value="1"/>
</dbReference>
<accession>A0A6J2YWG9</accession>
<keyword evidence="2" id="KW-0732">Signal</keyword>
<dbReference type="InterPro" id="IPR002656">
    <property type="entry name" value="Acyl_transf_3_dom"/>
</dbReference>
<dbReference type="RefSeq" id="XP_030767536.1">
    <property type="nucleotide sequence ID" value="XM_030911676.1"/>
</dbReference>
<feature type="transmembrane region" description="Helical" evidence="1">
    <location>
        <begin position="372"/>
        <end position="390"/>
    </location>
</feature>
<dbReference type="AlphaFoldDB" id="A0A6J2YWG9"/>
<sequence>MGKLKENFLLVLFVLVKYNYGQVTDEEYVSMPDLFYQDNFDKCMLLKEKAFYCTFTYQLEPLDRTNSPEVWNIIEKVSNVSTNYRHDNLRHSICVPFTCPNVSKASDDDPKLWKGIQDCYDSKFTIRGLKGKVIKISCETQDPKYPIDWLDITCGVVFVVYVAFVFYATYYEGVARYESKEVYDKLMETPKGKLLSAFSITKNWIRLKTVNSNKELEKLRPIQGIRVYNAAIVVAVHTILSVIAAPVSNTKFVESIHQHPARLALSSGPLGTGTFFLFSTFMLTNTIFESLKNKKELDMKTIVLAICYRFVRLTPTVLVMVLFHATWLRHLGSGPKWTEVVIYEFQKCRANGWTNILYINNWYDSFVMCLPVTWYLALDTQYFILALFLFKFLKANEKHSFLIIGTLLAVTTIGTFFQNYYYDFTGLILPVPEFFYEFRGLLESHQFFYQVGSFIGNMSSATMGIAFGYYFYKHKYDEPHQYIFRTKFRQGLWWLMTFGLALSFLIVPGSVILNADVEHSAFWASVYVAVSRPLFLFAIGVAVIGFTEGIGWLALRVVQWTPTYILGRLTFSVYLVHIWVPFVRYGMTRYPVYSSTIIALVAAIGDLAVVYILATILALFVEFPVSQLQKQLFTFEKVKKTTDKNE</sequence>
<keyword evidence="1" id="KW-0472">Membrane</keyword>
<dbReference type="KEGG" id="soy:115891248"/>
<dbReference type="GO" id="GO:0016747">
    <property type="term" value="F:acyltransferase activity, transferring groups other than amino-acyl groups"/>
    <property type="evidence" value="ECO:0007669"/>
    <property type="project" value="InterPro"/>
</dbReference>
<organism evidence="4 5">
    <name type="scientific">Sitophilus oryzae</name>
    <name type="common">Rice weevil</name>
    <name type="synonym">Curculio oryzae</name>
    <dbReference type="NCBI Taxonomy" id="7048"/>
    <lineage>
        <taxon>Eukaryota</taxon>
        <taxon>Metazoa</taxon>
        <taxon>Ecdysozoa</taxon>
        <taxon>Arthropoda</taxon>
        <taxon>Hexapoda</taxon>
        <taxon>Insecta</taxon>
        <taxon>Pterygota</taxon>
        <taxon>Neoptera</taxon>
        <taxon>Endopterygota</taxon>
        <taxon>Coleoptera</taxon>
        <taxon>Polyphaga</taxon>
        <taxon>Cucujiformia</taxon>
        <taxon>Curculionidae</taxon>
        <taxon>Dryophthorinae</taxon>
        <taxon>Sitophilus</taxon>
    </lineage>
</organism>